<evidence type="ECO:0000259" key="3">
    <source>
        <dbReference type="Pfam" id="PF21788"/>
    </source>
</evidence>
<proteinExistence type="predicted"/>
<dbReference type="Pfam" id="PF12017">
    <property type="entry name" value="Tnp_P_element"/>
    <property type="match status" value="1"/>
</dbReference>
<evidence type="ECO:0000313" key="4">
    <source>
        <dbReference type="EMBL" id="MXV00036.1"/>
    </source>
</evidence>
<dbReference type="EMBL" id="GIFC01017952">
    <property type="protein sequence ID" value="MXV00036.1"/>
    <property type="molecule type" value="Transcribed_RNA"/>
</dbReference>
<evidence type="ECO:0000259" key="1">
    <source>
        <dbReference type="Pfam" id="PF12017"/>
    </source>
</evidence>
<accession>A0A6B0VEJ3</accession>
<name>A0A6B0VEJ3_IXORI</name>
<reference evidence="4" key="1">
    <citation type="submission" date="2019-12" db="EMBL/GenBank/DDBJ databases">
        <title>An insight into the sialome of adult female Ixodes ricinus ticks feeding for 6 days.</title>
        <authorList>
            <person name="Perner J."/>
            <person name="Ribeiro J.M.C."/>
        </authorList>
    </citation>
    <scope>NUCLEOTIDE SEQUENCE</scope>
    <source>
        <strain evidence="4">Semi-engorged</strain>
        <tissue evidence="4">Salivary glands</tissue>
    </source>
</reference>
<feature type="domain" description="THAP9-like helix-turn-helix" evidence="1">
    <location>
        <begin position="72"/>
        <end position="141"/>
    </location>
</feature>
<feature type="domain" description="Transposable element P transposase-like RNase H" evidence="2">
    <location>
        <begin position="148"/>
        <end position="278"/>
    </location>
</feature>
<protein>
    <submittedName>
        <fullName evidence="4">Putative transposase</fullName>
    </submittedName>
</protein>
<dbReference type="Pfam" id="PF21787">
    <property type="entry name" value="TNP-like_RNaseH_N"/>
    <property type="match status" value="1"/>
</dbReference>
<dbReference type="Pfam" id="PF21788">
    <property type="entry name" value="TNP-like_GBD"/>
    <property type="match status" value="1"/>
</dbReference>
<dbReference type="InterPro" id="IPR021896">
    <property type="entry name" value="THAP9-like_HTH"/>
</dbReference>
<organism evidence="4">
    <name type="scientific">Ixodes ricinus</name>
    <name type="common">Common tick</name>
    <name type="synonym">Acarus ricinus</name>
    <dbReference type="NCBI Taxonomy" id="34613"/>
    <lineage>
        <taxon>Eukaryota</taxon>
        <taxon>Metazoa</taxon>
        <taxon>Ecdysozoa</taxon>
        <taxon>Arthropoda</taxon>
        <taxon>Chelicerata</taxon>
        <taxon>Arachnida</taxon>
        <taxon>Acari</taxon>
        <taxon>Parasitiformes</taxon>
        <taxon>Ixodida</taxon>
        <taxon>Ixodoidea</taxon>
        <taxon>Ixodidae</taxon>
        <taxon>Ixodinae</taxon>
        <taxon>Ixodes</taxon>
    </lineage>
</organism>
<sequence>MFLSKCVHGSAFHAGPLRDARLPKRTERQRQQQIHLLQTKLRQANKNASKQRRLVARLKGEVNTLHTNLVEAKTLKDTLENCPSGSFLLDQLKLFAHKKQGRRYSEHDKNFALALHYCSPSAYRMLQKMLCLPCERSLRSWLQALQVKEGLNDTVLKILGLKSQSLELADRVVSVIIDEISLKEHISYNAREDIFEGFAVDGRGVVIANQALVVMIKGLKRGKKQVLGYYLSKDGMRGDDLKEIVISCLHKIKSTGFAPKALVCDRGQNNVRMRKLLGVTRLHPYVEVDGEKTFFFHDVPHLIKAARNNLKKFDFAHGNRVFRWGDIVTLYEKDCVLKPRLAPRLRRKHLVLPPFSPMRVCLATQTLSYSVSRAMMTHVAFGTMDESALDTAEFIEKMDQLFDSFNSSRQSSPKKHKRPVSDASIHWAFWEEMECYLSRIRILNSRYKNPYCLDGWIDNINSIRMLWPELRDKFGFRYILTRRLTQDCIENLFSVVRYRGGNSSNPDPSHFRSNLRQIIMNNLTEPSEYGNSEGDMGEFLLKARDLRDTIWT</sequence>
<dbReference type="InterPro" id="IPR048366">
    <property type="entry name" value="TNP-like_GBD"/>
</dbReference>
<dbReference type="InterPro" id="IPR048365">
    <property type="entry name" value="TNP-like_RNaseH_N"/>
</dbReference>
<feature type="domain" description="Transposable element P transposase-like GTP-binding insertion" evidence="3">
    <location>
        <begin position="301"/>
        <end position="418"/>
    </location>
</feature>
<evidence type="ECO:0000259" key="2">
    <source>
        <dbReference type="Pfam" id="PF21787"/>
    </source>
</evidence>
<dbReference type="AlphaFoldDB" id="A0A6B0VEJ3"/>